<dbReference type="InterPro" id="IPR028889">
    <property type="entry name" value="USP"/>
</dbReference>
<feature type="region of interest" description="Disordered" evidence="11">
    <location>
        <begin position="204"/>
        <end position="236"/>
    </location>
</feature>
<name>A0A8J8P3U9_HALGN</name>
<evidence type="ECO:0000256" key="3">
    <source>
        <dbReference type="ARBA" id="ARBA00012759"/>
    </source>
</evidence>
<keyword evidence="7" id="KW-0833">Ubl conjugation pathway</keyword>
<keyword evidence="5" id="KW-0479">Metal-binding</keyword>
<dbReference type="AlphaFoldDB" id="A0A8J8P3U9"/>
<dbReference type="Proteomes" id="UP000785679">
    <property type="component" value="Unassembled WGS sequence"/>
</dbReference>
<evidence type="ECO:0000313" key="13">
    <source>
        <dbReference type="EMBL" id="TNV85544.1"/>
    </source>
</evidence>
<feature type="region of interest" description="Disordered" evidence="11">
    <location>
        <begin position="674"/>
        <end position="712"/>
    </location>
</feature>
<dbReference type="PROSITE" id="PS00973">
    <property type="entry name" value="USP_2"/>
    <property type="match status" value="1"/>
</dbReference>
<dbReference type="GO" id="GO:0004843">
    <property type="term" value="F:cysteine-type deubiquitinase activity"/>
    <property type="evidence" value="ECO:0007669"/>
    <property type="project" value="UniProtKB-EC"/>
</dbReference>
<dbReference type="EMBL" id="RRYP01001745">
    <property type="protein sequence ID" value="TNV85544.1"/>
    <property type="molecule type" value="Genomic_DNA"/>
</dbReference>
<evidence type="ECO:0000256" key="6">
    <source>
        <dbReference type="ARBA" id="ARBA00022771"/>
    </source>
</evidence>
<evidence type="ECO:0000256" key="10">
    <source>
        <dbReference type="ARBA" id="ARBA00022833"/>
    </source>
</evidence>
<evidence type="ECO:0000256" key="7">
    <source>
        <dbReference type="ARBA" id="ARBA00022786"/>
    </source>
</evidence>
<dbReference type="InterPro" id="IPR001607">
    <property type="entry name" value="Znf_UBP"/>
</dbReference>
<dbReference type="SUPFAM" id="SSF57850">
    <property type="entry name" value="RING/U-box"/>
    <property type="match status" value="1"/>
</dbReference>
<evidence type="ECO:0000256" key="8">
    <source>
        <dbReference type="ARBA" id="ARBA00022801"/>
    </source>
</evidence>
<dbReference type="PROSITE" id="PS00972">
    <property type="entry name" value="USP_1"/>
    <property type="match status" value="1"/>
</dbReference>
<dbReference type="PANTHER" id="PTHR24006:SF888">
    <property type="entry name" value="UBIQUITIN CARBOXYL-TERMINAL HYDROLASE 30"/>
    <property type="match status" value="1"/>
</dbReference>
<feature type="region of interest" description="Disordered" evidence="11">
    <location>
        <begin position="1"/>
        <end position="30"/>
    </location>
</feature>
<evidence type="ECO:0000256" key="9">
    <source>
        <dbReference type="ARBA" id="ARBA00022807"/>
    </source>
</evidence>
<evidence type="ECO:0000256" key="5">
    <source>
        <dbReference type="ARBA" id="ARBA00022723"/>
    </source>
</evidence>
<dbReference type="GO" id="GO:0005634">
    <property type="term" value="C:nucleus"/>
    <property type="evidence" value="ECO:0007669"/>
    <property type="project" value="TreeGrafter"/>
</dbReference>
<keyword evidence="14" id="KW-1185">Reference proteome</keyword>
<feature type="region of interest" description="Disordered" evidence="11">
    <location>
        <begin position="400"/>
        <end position="432"/>
    </location>
</feature>
<feature type="compositionally biased region" description="Low complexity" evidence="11">
    <location>
        <begin position="206"/>
        <end position="232"/>
    </location>
</feature>
<evidence type="ECO:0000256" key="1">
    <source>
        <dbReference type="ARBA" id="ARBA00000707"/>
    </source>
</evidence>
<comment type="caution">
    <text evidence="13">The sequence shown here is derived from an EMBL/GenBank/DDBJ whole genome shotgun (WGS) entry which is preliminary data.</text>
</comment>
<dbReference type="Pfam" id="PF00443">
    <property type="entry name" value="UCH"/>
    <property type="match status" value="1"/>
</dbReference>
<dbReference type="GO" id="GO:0008270">
    <property type="term" value="F:zinc ion binding"/>
    <property type="evidence" value="ECO:0007669"/>
    <property type="project" value="UniProtKB-KW"/>
</dbReference>
<feature type="domain" description="USP" evidence="12">
    <location>
        <begin position="449"/>
        <end position="1116"/>
    </location>
</feature>
<dbReference type="InterPro" id="IPR050164">
    <property type="entry name" value="Peptidase_C19"/>
</dbReference>
<comment type="catalytic activity">
    <reaction evidence="1">
        <text>Thiol-dependent hydrolysis of ester, thioester, amide, peptide and isopeptide bonds formed by the C-terminal Gly of ubiquitin (a 76-residue protein attached to proteins as an intracellular targeting signal).</text>
        <dbReference type="EC" id="3.4.19.12"/>
    </reaction>
</comment>
<protein>
    <recommendedName>
        <fullName evidence="3">ubiquitinyl hydrolase 1</fullName>
        <ecNumber evidence="3">3.4.19.12</ecNumber>
    </recommendedName>
</protein>
<gene>
    <name evidence="13" type="ORF">FGO68_gene14040</name>
</gene>
<dbReference type="GO" id="GO:0005829">
    <property type="term" value="C:cytosol"/>
    <property type="evidence" value="ECO:0007669"/>
    <property type="project" value="TreeGrafter"/>
</dbReference>
<evidence type="ECO:0000313" key="14">
    <source>
        <dbReference type="Proteomes" id="UP000785679"/>
    </source>
</evidence>
<proteinExistence type="inferred from homology"/>
<dbReference type="InterPro" id="IPR038765">
    <property type="entry name" value="Papain-like_cys_pep_sf"/>
</dbReference>
<sequence>MKDQQTALRAVSSEKEKNLFEEPPSEEITGPKQIANVLTPSLGESAPASKLCTHFKDIDVEKIKERLRETVPTLLKVCTLCDAKIAKQLKDLSFDHQRQLIRQLNRDRQNVATTSLRTTIQSMKTTTQSQMIGVNHGVIAAGNQSQATAQGQSFLTTLEQNLLLKYKNGMQVCLSCLEHACGRYDQKHSLKHFEESQLSSVKSLDGTAGSNATGSSAGSTGSSNAGSNKASSVLPPITQGPSIQAQSLAGISNIAKDALSNNGDHCLTINTQNLAIWCYKCDEDLYQMLMTALSSTQQNLGDQSLISVDAMSLNRASKQNYNEDDVRSLQKFLDFIQETFFNLFNGTLGNHDDSHQISGEIQTKNTERSRKRSKKREQATAGANAALAGDNMSVSVIKSDNGVQEKGGPQSVGPKSAMSKGGMEEKQGSSANIQDEAQQRFNEYLVCLKGLKNLGNTCFFNSTLQCLNASRELVMRYVGPRPDKFLFSSQSTSMNYYLRTFFIDIRRATSVYSPSQLFSGVCQRNARFRGFQQQDAHDLLINLLDMMVQESDKSLKRTKEERLKGLKRSMVEEVFGGYYVNTMLCLECMRVSRIRDPTLDVSVTISFKSSNSIQQEKQLRVMMQSRALVDHQRKLQSAKQGDKIEKAKQSNEDSCLIKVLKSFCRCNSKVKNQANKDEKGRITQKADEEKDPLGNMNQSTMMRPLGEQHPKTDREDLQSIGTKSESPFKSTGLGINPKINGAEIQTVDSKVLKNDPSITGIGFSVASEHKRASSLLDGNRTVQEQDTPDHSSLVPPGRESLPFSNKPFNDTAASFLSPNSQIQIKNDLNIIGPNHPRLAGTLDSGNNPAATTTYSNITQRNPHLASMTMPMTPNEQFENASSELLGPKHLNFREGYRFSEMHDMRQIPHFSDTKEGESMPWVFFEPKPRGVQDDSTLEGCLRYAFKVESLLDKNNLYQCEACTEDKYGKKSKKKHHTQALKRYLLLDPPKTLIINLKRFQQVGGYSFVKNSKRVSFPLILSLDDYMIHRIDRLDADQIAEYQNARDEDQWRPRHQYRLYGVVCHSGSMGGGHYVAYTCYEYQGQRYWMYMSDSFVERVEEYRVLQCEAYILFYQSMPAQ</sequence>
<dbReference type="PANTHER" id="PTHR24006">
    <property type="entry name" value="UBIQUITIN CARBOXYL-TERMINAL HYDROLASE"/>
    <property type="match status" value="1"/>
</dbReference>
<dbReference type="InterPro" id="IPR018200">
    <property type="entry name" value="USP_CS"/>
</dbReference>
<dbReference type="GO" id="GO:0006508">
    <property type="term" value="P:proteolysis"/>
    <property type="evidence" value="ECO:0007669"/>
    <property type="project" value="UniProtKB-KW"/>
</dbReference>
<accession>A0A8J8P3U9</accession>
<dbReference type="PROSITE" id="PS50235">
    <property type="entry name" value="USP_3"/>
    <property type="match status" value="1"/>
</dbReference>
<dbReference type="EC" id="3.4.19.12" evidence="3"/>
<dbReference type="InterPro" id="IPR001394">
    <property type="entry name" value="Peptidase_C19_UCH"/>
</dbReference>
<keyword evidence="6" id="KW-0863">Zinc-finger</keyword>
<keyword evidence="9" id="KW-0788">Thiol protease</keyword>
<dbReference type="SUPFAM" id="SSF54001">
    <property type="entry name" value="Cysteine proteinases"/>
    <property type="match status" value="1"/>
</dbReference>
<dbReference type="Pfam" id="PF02148">
    <property type="entry name" value="zf-UBP"/>
    <property type="match status" value="1"/>
</dbReference>
<organism evidence="13 14">
    <name type="scientific">Halteria grandinella</name>
    <dbReference type="NCBI Taxonomy" id="5974"/>
    <lineage>
        <taxon>Eukaryota</taxon>
        <taxon>Sar</taxon>
        <taxon>Alveolata</taxon>
        <taxon>Ciliophora</taxon>
        <taxon>Intramacronucleata</taxon>
        <taxon>Spirotrichea</taxon>
        <taxon>Stichotrichia</taxon>
        <taxon>Sporadotrichida</taxon>
        <taxon>Halteriidae</taxon>
        <taxon>Halteria</taxon>
    </lineage>
</organism>
<comment type="similarity">
    <text evidence="2">Belongs to the peptidase C19 family.</text>
</comment>
<dbReference type="Gene3D" id="3.30.40.10">
    <property type="entry name" value="Zinc/RING finger domain, C3HC4 (zinc finger)"/>
    <property type="match status" value="1"/>
</dbReference>
<dbReference type="Gene3D" id="3.90.70.10">
    <property type="entry name" value="Cysteine proteinases"/>
    <property type="match status" value="2"/>
</dbReference>
<keyword evidence="4" id="KW-0645">Protease</keyword>
<evidence type="ECO:0000256" key="2">
    <source>
        <dbReference type="ARBA" id="ARBA00009085"/>
    </source>
</evidence>
<reference evidence="13" key="1">
    <citation type="submission" date="2019-06" db="EMBL/GenBank/DDBJ databases">
        <authorList>
            <person name="Zheng W."/>
        </authorList>
    </citation>
    <scope>NUCLEOTIDE SEQUENCE</scope>
    <source>
        <strain evidence="13">QDHG01</strain>
    </source>
</reference>
<evidence type="ECO:0000256" key="4">
    <source>
        <dbReference type="ARBA" id="ARBA00022670"/>
    </source>
</evidence>
<dbReference type="InterPro" id="IPR013083">
    <property type="entry name" value="Znf_RING/FYVE/PHD"/>
</dbReference>
<feature type="region of interest" description="Disordered" evidence="11">
    <location>
        <begin position="352"/>
        <end position="385"/>
    </location>
</feature>
<keyword evidence="8" id="KW-0378">Hydrolase</keyword>
<dbReference type="GO" id="GO:0016579">
    <property type="term" value="P:protein deubiquitination"/>
    <property type="evidence" value="ECO:0007669"/>
    <property type="project" value="InterPro"/>
</dbReference>
<evidence type="ECO:0000256" key="11">
    <source>
        <dbReference type="SAM" id="MobiDB-lite"/>
    </source>
</evidence>
<feature type="compositionally biased region" description="Basic and acidic residues" evidence="11">
    <location>
        <begin position="674"/>
        <end position="692"/>
    </location>
</feature>
<keyword evidence="10" id="KW-0862">Zinc</keyword>
<dbReference type="OrthoDB" id="443886at2759"/>
<evidence type="ECO:0000259" key="12">
    <source>
        <dbReference type="PROSITE" id="PS50235"/>
    </source>
</evidence>